<keyword evidence="1" id="KW-0472">Membrane</keyword>
<dbReference type="KEGG" id="ccel:CCDG5_1080"/>
<dbReference type="PATRIC" id="fig|29343.3.peg.1138"/>
<dbReference type="STRING" id="29343.CCDG5_1080"/>
<dbReference type="Pfam" id="PF12670">
    <property type="entry name" value="DUF3792"/>
    <property type="match status" value="1"/>
</dbReference>
<sequence length="138" mass="13956">MRADTTAANSRKNISRAAANFLTGLIVGIITSIILLLIFSFIMTVRDIPEGVVPTLSAISVSIGSIVGGFVSAKMFGKSGLIVGALIGLVLFLIMMLAGAAVQGNGAKVSALIKAVVSLVSGGIGGVVGVNSRRSQKL</sequence>
<dbReference type="AlphaFoldDB" id="A0A078KNS8"/>
<dbReference type="Proteomes" id="UP000032431">
    <property type="component" value="Chromosome I"/>
</dbReference>
<accession>A0A078KNS8</accession>
<name>A0A078KNS8_9FIRM</name>
<organism evidence="2 3">
    <name type="scientific">[Clostridium] cellulosi</name>
    <dbReference type="NCBI Taxonomy" id="29343"/>
    <lineage>
        <taxon>Bacteria</taxon>
        <taxon>Bacillati</taxon>
        <taxon>Bacillota</taxon>
        <taxon>Clostridia</taxon>
        <taxon>Eubacteriales</taxon>
        <taxon>Oscillospiraceae</taxon>
        <taxon>Oscillospiraceae incertae sedis</taxon>
    </lineage>
</organism>
<keyword evidence="3" id="KW-1185">Reference proteome</keyword>
<dbReference type="EMBL" id="LM995447">
    <property type="protein sequence ID" value="CDZ24197.1"/>
    <property type="molecule type" value="Genomic_DNA"/>
</dbReference>
<feature type="transmembrane region" description="Helical" evidence="1">
    <location>
        <begin position="109"/>
        <end position="130"/>
    </location>
</feature>
<reference evidence="3" key="1">
    <citation type="submission" date="2014-07" db="EMBL/GenBank/DDBJ databases">
        <authorList>
            <person name="Wibberg D."/>
        </authorList>
    </citation>
    <scope>NUCLEOTIDE SEQUENCE [LARGE SCALE GENOMIC DNA]</scope>
    <source>
        <strain evidence="3">DG5</strain>
    </source>
</reference>
<evidence type="ECO:0000256" key="1">
    <source>
        <dbReference type="SAM" id="Phobius"/>
    </source>
</evidence>
<feature type="transmembrane region" description="Helical" evidence="1">
    <location>
        <begin position="80"/>
        <end position="103"/>
    </location>
</feature>
<gene>
    <name evidence="2" type="ORF">CCDG5_1080</name>
</gene>
<dbReference type="InterPro" id="IPR023804">
    <property type="entry name" value="DUF3792_TM"/>
</dbReference>
<evidence type="ECO:0000313" key="3">
    <source>
        <dbReference type="Proteomes" id="UP000032431"/>
    </source>
</evidence>
<protein>
    <recommendedName>
        <fullName evidence="4">TIGR04086 family membrane protein</fullName>
    </recommendedName>
</protein>
<keyword evidence="1" id="KW-1133">Transmembrane helix</keyword>
<feature type="transmembrane region" description="Helical" evidence="1">
    <location>
        <begin position="21"/>
        <end position="45"/>
    </location>
</feature>
<dbReference type="NCBIfam" id="TIGR04086">
    <property type="entry name" value="TIGR04086_membr"/>
    <property type="match status" value="1"/>
</dbReference>
<evidence type="ECO:0008006" key="4">
    <source>
        <dbReference type="Google" id="ProtNLM"/>
    </source>
</evidence>
<dbReference type="HOGENOM" id="CLU_1851637_0_0_9"/>
<keyword evidence="1" id="KW-0812">Transmembrane</keyword>
<feature type="transmembrane region" description="Helical" evidence="1">
    <location>
        <begin position="51"/>
        <end position="73"/>
    </location>
</feature>
<proteinExistence type="predicted"/>
<evidence type="ECO:0000313" key="2">
    <source>
        <dbReference type="EMBL" id="CDZ24197.1"/>
    </source>
</evidence>